<dbReference type="Proteomes" id="UP001595384">
    <property type="component" value="Unassembled WGS sequence"/>
</dbReference>
<evidence type="ECO:0000313" key="3">
    <source>
        <dbReference type="Proteomes" id="UP001595384"/>
    </source>
</evidence>
<organism evidence="2 3">
    <name type="scientific">Vibrio zhugei</name>
    <dbReference type="NCBI Taxonomy" id="2479546"/>
    <lineage>
        <taxon>Bacteria</taxon>
        <taxon>Pseudomonadati</taxon>
        <taxon>Pseudomonadota</taxon>
        <taxon>Gammaproteobacteria</taxon>
        <taxon>Vibrionales</taxon>
        <taxon>Vibrionaceae</taxon>
        <taxon>Vibrio</taxon>
    </lineage>
</organism>
<dbReference type="PANTHER" id="PTHR43792:SF1">
    <property type="entry name" value="N-ACETYLTRANSFERASE DOMAIN-CONTAINING PROTEIN"/>
    <property type="match status" value="1"/>
</dbReference>
<keyword evidence="3" id="KW-1185">Reference proteome</keyword>
<keyword evidence="2" id="KW-0012">Acyltransferase</keyword>
<dbReference type="InterPro" id="IPR051531">
    <property type="entry name" value="N-acetyltransferase"/>
</dbReference>
<feature type="domain" description="N-acetyltransferase" evidence="1">
    <location>
        <begin position="7"/>
        <end position="139"/>
    </location>
</feature>
<reference evidence="3" key="1">
    <citation type="journal article" date="2019" name="Int. J. Syst. Evol. Microbiol.">
        <title>The Global Catalogue of Microorganisms (GCM) 10K type strain sequencing project: providing services to taxonomists for standard genome sequencing and annotation.</title>
        <authorList>
            <consortium name="The Broad Institute Genomics Platform"/>
            <consortium name="The Broad Institute Genome Sequencing Center for Infectious Disease"/>
            <person name="Wu L."/>
            <person name="Ma J."/>
        </authorList>
    </citation>
    <scope>NUCLEOTIDE SEQUENCE [LARGE SCALE GENOMIC DNA]</scope>
    <source>
        <strain evidence="3">KCTC 62784</strain>
    </source>
</reference>
<dbReference type="SUPFAM" id="SSF55729">
    <property type="entry name" value="Acyl-CoA N-acyltransferases (Nat)"/>
    <property type="match status" value="1"/>
</dbReference>
<sequence length="182" mass="20910">MTVVTRRMLLVPYIEALESEFLLLNCSEKNRAFMNGPLTVSLARQAFQRLLYEVDTQAMAVLNNVTREYMGHIGLDMVDDEVARLTILFDHSHWNHGYASEAITAFLPHICQQKRIKTVLMNVPVLHTVGLQLMKKLGFMQKAQIADGFLGDYYQFEWQFVARLQGANDEAVYRPVVNENRS</sequence>
<evidence type="ECO:0000259" key="1">
    <source>
        <dbReference type="Pfam" id="PF13302"/>
    </source>
</evidence>
<dbReference type="EMBL" id="JBHRSE010000032">
    <property type="protein sequence ID" value="MFC3023073.1"/>
    <property type="molecule type" value="Genomic_DNA"/>
</dbReference>
<keyword evidence="2" id="KW-0808">Transferase</keyword>
<dbReference type="Pfam" id="PF13302">
    <property type="entry name" value="Acetyltransf_3"/>
    <property type="match status" value="1"/>
</dbReference>
<dbReference type="RefSeq" id="WP_164711870.1">
    <property type="nucleotide sequence ID" value="NZ_AP024911.1"/>
</dbReference>
<gene>
    <name evidence="2" type="ORF">ACFODT_04450</name>
</gene>
<evidence type="ECO:0000313" key="2">
    <source>
        <dbReference type="EMBL" id="MFC3023073.1"/>
    </source>
</evidence>
<comment type="caution">
    <text evidence="2">The sequence shown here is derived from an EMBL/GenBank/DDBJ whole genome shotgun (WGS) entry which is preliminary data.</text>
</comment>
<dbReference type="EC" id="2.3.-.-" evidence="2"/>
<protein>
    <submittedName>
        <fullName evidence="2">GNAT family N-acetyltransferase</fullName>
        <ecNumber evidence="2">2.3.-.-</ecNumber>
    </submittedName>
</protein>
<proteinExistence type="predicted"/>
<dbReference type="InterPro" id="IPR000182">
    <property type="entry name" value="GNAT_dom"/>
</dbReference>
<dbReference type="GO" id="GO:0016746">
    <property type="term" value="F:acyltransferase activity"/>
    <property type="evidence" value="ECO:0007669"/>
    <property type="project" value="UniProtKB-KW"/>
</dbReference>
<accession>A0ABV7C8B1</accession>
<dbReference type="Gene3D" id="3.40.630.30">
    <property type="match status" value="1"/>
</dbReference>
<dbReference type="InterPro" id="IPR016181">
    <property type="entry name" value="Acyl_CoA_acyltransferase"/>
</dbReference>
<dbReference type="PANTHER" id="PTHR43792">
    <property type="entry name" value="GNAT FAMILY, PUTATIVE (AFU_ORTHOLOGUE AFUA_3G00765)-RELATED-RELATED"/>
    <property type="match status" value="1"/>
</dbReference>
<name>A0ABV7C8B1_9VIBR</name>